<evidence type="ECO:0000313" key="3">
    <source>
        <dbReference type="EMBL" id="KAA9025223.1"/>
    </source>
</evidence>
<feature type="domain" description="CobQ/CobB/MinD/ParA nucleotide binding" evidence="1">
    <location>
        <begin position="5"/>
        <end position="46"/>
    </location>
</feature>
<evidence type="ECO:0000313" key="4">
    <source>
        <dbReference type="Proteomes" id="UP000325933"/>
    </source>
</evidence>
<dbReference type="InterPro" id="IPR027417">
    <property type="entry name" value="P-loop_NTPase"/>
</dbReference>
<gene>
    <name evidence="3" type="ORF">F4U95_20310</name>
    <name evidence="2" type="ORF">F4U96_20185</name>
</gene>
<dbReference type="Pfam" id="PF01656">
    <property type="entry name" value="CbiA"/>
    <property type="match status" value="1"/>
</dbReference>
<dbReference type="SUPFAM" id="SSF48452">
    <property type="entry name" value="TPR-like"/>
    <property type="match status" value="1"/>
</dbReference>
<evidence type="ECO:0000313" key="2">
    <source>
        <dbReference type="EMBL" id="KAA9012977.1"/>
    </source>
</evidence>
<organism evidence="3 4">
    <name type="scientific">Sphingobium limneticum</name>
    <dbReference type="NCBI Taxonomy" id="1007511"/>
    <lineage>
        <taxon>Bacteria</taxon>
        <taxon>Pseudomonadati</taxon>
        <taxon>Pseudomonadota</taxon>
        <taxon>Alphaproteobacteria</taxon>
        <taxon>Sphingomonadales</taxon>
        <taxon>Sphingomonadaceae</taxon>
        <taxon>Sphingobium</taxon>
    </lineage>
</organism>
<dbReference type="Proteomes" id="UP000325933">
    <property type="component" value="Unassembled WGS sequence"/>
</dbReference>
<dbReference type="InterPro" id="IPR002586">
    <property type="entry name" value="CobQ/CobB/MinD/ParA_Nub-bd_dom"/>
</dbReference>
<evidence type="ECO:0000313" key="5">
    <source>
        <dbReference type="Proteomes" id="UP000326364"/>
    </source>
</evidence>
<comment type="caution">
    <text evidence="3">The sequence shown here is derived from an EMBL/GenBank/DDBJ whole genome shotgun (WGS) entry which is preliminary data.</text>
</comment>
<dbReference type="Gene3D" id="1.25.40.10">
    <property type="entry name" value="Tetratricopeptide repeat domain"/>
    <property type="match status" value="1"/>
</dbReference>
<dbReference type="AlphaFoldDB" id="A0A5J5HWG3"/>
<proteinExistence type="predicted"/>
<dbReference type="Gene3D" id="3.40.50.300">
    <property type="entry name" value="P-loop containing nucleotide triphosphate hydrolases"/>
    <property type="match status" value="1"/>
</dbReference>
<protein>
    <submittedName>
        <fullName evidence="3">ParA family protein</fullName>
    </submittedName>
</protein>
<reference evidence="4 5" key="1">
    <citation type="submission" date="2019-09" db="EMBL/GenBank/DDBJ databases">
        <authorList>
            <person name="Feng G."/>
        </authorList>
    </citation>
    <scope>NUCLEOTIDE SEQUENCE [LARGE SCALE GENOMIC DNA]</scope>
    <source>
        <strain evidence="3 4">KACC 19283</strain>
        <strain evidence="2 5">KACC 19284</strain>
    </source>
</reference>
<accession>A0A5J5HWG3</accession>
<name>A0A5J5HWG3_9SPHN</name>
<dbReference type="PANTHER" id="PTHR13696">
    <property type="entry name" value="P-LOOP CONTAINING NUCLEOSIDE TRIPHOSPHATE HYDROLASE"/>
    <property type="match status" value="1"/>
</dbReference>
<dbReference type="Proteomes" id="UP000326364">
    <property type="component" value="Unassembled WGS sequence"/>
</dbReference>
<dbReference type="EMBL" id="VYQA01000019">
    <property type="protein sequence ID" value="KAA9025223.1"/>
    <property type="molecule type" value="Genomic_DNA"/>
</dbReference>
<dbReference type="PANTHER" id="PTHR13696:SF52">
    <property type="entry name" value="PARA FAMILY PROTEIN CT_582"/>
    <property type="match status" value="1"/>
</dbReference>
<keyword evidence="5" id="KW-1185">Reference proteome</keyword>
<evidence type="ECO:0000259" key="1">
    <source>
        <dbReference type="Pfam" id="PF01656"/>
    </source>
</evidence>
<dbReference type="RefSeq" id="WP_120252689.1">
    <property type="nucleotide sequence ID" value="NZ_VYQA01000019.1"/>
</dbReference>
<dbReference type="SUPFAM" id="SSF52540">
    <property type="entry name" value="P-loop containing nucleoside triphosphate hydrolases"/>
    <property type="match status" value="1"/>
</dbReference>
<dbReference type="NCBIfam" id="NF047398">
    <property type="entry name" value="AAA_KGGVGR"/>
    <property type="match status" value="1"/>
</dbReference>
<dbReference type="InterPro" id="IPR050678">
    <property type="entry name" value="DNA_Partitioning_ATPase"/>
</dbReference>
<sequence>MFVVTFYSYKGGVGRTMALVNIAVAEARLGKRVLVVDFDLEAPSLPSYKVFESSGCGSGVVDYITSYRETGIAPDAQQFISQCDVDGAPIWIMPAGRHTDAGYTVALNSIDWQDLYEHQEGYLMFEDLKRQWESLDFDYVLIDSRTGHTDVGGICTRQLPDAVVIMFLPTTQNIGGLGPIVDSIIEENKARKKDIALHFCASNVPDLDDEKGILTEALNSASERLYKEDPITIVHHYSSLDVLTQTAFVQSRPNSRLSKEYETLRQAIVSLNFEDREGAIVSLQGMPDVYEAARQQNRTKVRDKLLEQTRDIRSFHPNDGEIAFLAARVLSDVGDSAGEIEALNVAIERGFSVDRSRLARAYCYLAANQPDTAIEDLTVLLQTQTATVFEVGPALQLLNGIRGWKPQFEVVLDRPDEDFATVVALSNYIMSIREALPAMARRFERSIDSTLLTPRMRRYALNHAILCHIGSGNFARAKELIAIDPTELSPNITLQDLFNYGIADWGETGAPNSDIFAKVIEQALSLKGLPAEDSNVRQCLALAHSVVGDKDAARQALQDALSVASQSPGEMVFDCWLYLNVFGEEMMTDLNEMSDVLAADKTLEPKFFGEVRRLLN</sequence>
<dbReference type="EMBL" id="VYQB01000019">
    <property type="protein sequence ID" value="KAA9012977.1"/>
    <property type="molecule type" value="Genomic_DNA"/>
</dbReference>
<dbReference type="InterPro" id="IPR011990">
    <property type="entry name" value="TPR-like_helical_dom_sf"/>
</dbReference>